<evidence type="ECO:0000313" key="2">
    <source>
        <dbReference type="EMBL" id="SGZ16093.1"/>
    </source>
</evidence>
<dbReference type="NCBIfam" id="NF047773">
    <property type="entry name" value="phas_rel_Lepto"/>
    <property type="match status" value="1"/>
</dbReference>
<dbReference type="OrthoDB" id="6400606at2"/>
<keyword evidence="3" id="KW-1185">Reference proteome</keyword>
<dbReference type="Proteomes" id="UP000183794">
    <property type="component" value="Unassembled WGS sequence"/>
</dbReference>
<proteinExistence type="predicted"/>
<reference evidence="2 4" key="2">
    <citation type="submission" date="2016-11" db="EMBL/GenBank/DDBJ databases">
        <authorList>
            <person name="Jaros S."/>
            <person name="Januszkiewicz K."/>
            <person name="Wedrychowicz H."/>
        </authorList>
    </citation>
    <scope>NUCLEOTIDE SEQUENCE [LARGE SCALE GENOMIC DNA]</scope>
    <source>
        <strain evidence="2">NVI 5450</strain>
    </source>
</reference>
<sequence length="131" mass="14090">MSKLLNQAQTIFTVAKDTAKTSITAGFGVYGTILDQASKSSDKATQVFESLVERGAQVESNLKEQTSAIFTKKTTSEPVETKLQSITSRFTGGQDSKLSELESKIDQLTVLISELNTAPKKVTKAKVTAEA</sequence>
<gene>
    <name evidence="1" type="ORF">MT2528_0588</name>
    <name evidence="2" type="ORF">NVI5450_4264</name>
</gene>
<evidence type="ECO:0000313" key="4">
    <source>
        <dbReference type="Proteomes" id="UP000183794"/>
    </source>
</evidence>
<dbReference type="EMBL" id="FPLJ01000019">
    <property type="protein sequence ID" value="SGY84212.1"/>
    <property type="molecule type" value="Genomic_DNA"/>
</dbReference>
<dbReference type="GeneID" id="61294313"/>
<dbReference type="HOGENOM" id="CLU_133239_1_0_6"/>
<dbReference type="RefSeq" id="WP_045109291.1">
    <property type="nucleotide sequence ID" value="NZ_CAWQZC010000138.1"/>
</dbReference>
<reference evidence="1 3" key="1">
    <citation type="submission" date="2016-11" db="EMBL/GenBank/DDBJ databases">
        <authorList>
            <person name="Klemetsen T."/>
        </authorList>
    </citation>
    <scope>NUCLEOTIDE SEQUENCE [LARGE SCALE GENOMIC DNA]</scope>
    <source>
        <strain evidence="1">MT 2528</strain>
    </source>
</reference>
<name>A0A090IAU6_9GAMM</name>
<evidence type="ECO:0000313" key="1">
    <source>
        <dbReference type="EMBL" id="SGY84212.1"/>
    </source>
</evidence>
<accession>A0A090IAU6</accession>
<dbReference type="PATRIC" id="fig|80854.5.peg.932"/>
<dbReference type="AlphaFoldDB" id="A0A090IAU6"/>
<dbReference type="KEGG" id="mvs:MVIS_0882"/>
<dbReference type="Proteomes" id="UP000182660">
    <property type="component" value="Unassembled WGS sequence"/>
</dbReference>
<evidence type="ECO:0008006" key="5">
    <source>
        <dbReference type="Google" id="ProtNLM"/>
    </source>
</evidence>
<protein>
    <recommendedName>
        <fullName evidence="5">Phasin domain-containing protein</fullName>
    </recommendedName>
</protein>
<dbReference type="EMBL" id="FPLD01000122">
    <property type="protein sequence ID" value="SGZ16093.1"/>
    <property type="molecule type" value="Genomic_DNA"/>
</dbReference>
<organism evidence="2 4">
    <name type="scientific">Moritella viscosa</name>
    <dbReference type="NCBI Taxonomy" id="80854"/>
    <lineage>
        <taxon>Bacteria</taxon>
        <taxon>Pseudomonadati</taxon>
        <taxon>Pseudomonadota</taxon>
        <taxon>Gammaproteobacteria</taxon>
        <taxon>Alteromonadales</taxon>
        <taxon>Moritellaceae</taxon>
        <taxon>Moritella</taxon>
    </lineage>
</organism>
<evidence type="ECO:0000313" key="3">
    <source>
        <dbReference type="Proteomes" id="UP000182660"/>
    </source>
</evidence>